<evidence type="ECO:0000313" key="9">
    <source>
        <dbReference type="Proteomes" id="UP000235672"/>
    </source>
</evidence>
<feature type="compositionally biased region" description="Basic and acidic residues" evidence="7">
    <location>
        <begin position="83"/>
        <end position="101"/>
    </location>
</feature>
<keyword evidence="9" id="KW-1185">Reference proteome</keyword>
<dbReference type="GO" id="GO:1990904">
    <property type="term" value="C:ribonucleoprotein complex"/>
    <property type="evidence" value="ECO:0007669"/>
    <property type="project" value="UniProtKB-KW"/>
</dbReference>
<dbReference type="AlphaFoldDB" id="A0A2J6Q9Y6"/>
<protein>
    <recommendedName>
        <fullName evidence="6">Large ribosomal subunit protein mL50</fullName>
    </recommendedName>
</protein>
<proteinExistence type="inferred from homology"/>
<dbReference type="GO" id="GO:0005840">
    <property type="term" value="C:ribosome"/>
    <property type="evidence" value="ECO:0007669"/>
    <property type="project" value="UniProtKB-KW"/>
</dbReference>
<evidence type="ECO:0000256" key="1">
    <source>
        <dbReference type="ARBA" id="ARBA00004173"/>
    </source>
</evidence>
<dbReference type="Proteomes" id="UP000235672">
    <property type="component" value="Unassembled WGS sequence"/>
</dbReference>
<dbReference type="InterPro" id="IPR018305">
    <property type="entry name" value="Ribosomal_m50"/>
</dbReference>
<dbReference type="STRING" id="1745343.A0A2J6Q9Y6"/>
<evidence type="ECO:0000256" key="5">
    <source>
        <dbReference type="ARBA" id="ARBA00023274"/>
    </source>
</evidence>
<name>A0A2J6Q9Y6_9HELO</name>
<evidence type="ECO:0000256" key="2">
    <source>
        <dbReference type="ARBA" id="ARBA00008860"/>
    </source>
</evidence>
<comment type="similarity">
    <text evidence="2">Belongs to the mitochondrion-specific ribosomal protein mL50 family.</text>
</comment>
<keyword evidence="4" id="KW-0496">Mitochondrion</keyword>
<accession>A0A2J6Q9Y6</accession>
<keyword evidence="3" id="KW-0689">Ribosomal protein</keyword>
<evidence type="ECO:0000256" key="3">
    <source>
        <dbReference type="ARBA" id="ARBA00022980"/>
    </source>
</evidence>
<dbReference type="OrthoDB" id="6220758at2759"/>
<sequence>MRRITIPGRSIDLLRARATGQTPSPYLCSVCKHHATSFSTTRIRAARNSKVPLTEKIRRRIWGTDRPPGLEDPYGGKSVFENTRGRAEVEEPEEREGRLEAAKPTPDLSTYEPASTWDGLEKVGGYEGWWEENWDPYHQFDGFLPKEVVKDSDEITAALRRAVVEVFALQWAGLPLRDISAAAPGDDLTLEVQISPSAAGAALEFSQEASLEDIVQSLTPAVEDETTVKGNQTESEEDVAADRSTIDPLHPSSEVDETAAKENPTESEEDVAADRSTVDPLSQMTYDELVASWDPAWLQISLENPEVKFAVMKRTMQLTGLRIPDAAIMPAKTVKALLAHLIKPPKPRKLVEALEQKEELMNLPNVSIYAKRITPIDKHKRVGRWKVIEKELMERGLPVTGHEKEDHAQWR</sequence>
<gene>
    <name evidence="8" type="ORF">NA56DRAFT_644634</name>
</gene>
<organism evidence="8 9">
    <name type="scientific">Hyaloscypha hepaticicola</name>
    <dbReference type="NCBI Taxonomy" id="2082293"/>
    <lineage>
        <taxon>Eukaryota</taxon>
        <taxon>Fungi</taxon>
        <taxon>Dikarya</taxon>
        <taxon>Ascomycota</taxon>
        <taxon>Pezizomycotina</taxon>
        <taxon>Leotiomycetes</taxon>
        <taxon>Helotiales</taxon>
        <taxon>Hyaloscyphaceae</taxon>
        <taxon>Hyaloscypha</taxon>
    </lineage>
</organism>
<keyword evidence="5" id="KW-0687">Ribonucleoprotein</keyword>
<dbReference type="GO" id="GO:0005739">
    <property type="term" value="C:mitochondrion"/>
    <property type="evidence" value="ECO:0007669"/>
    <property type="project" value="UniProtKB-SubCell"/>
</dbReference>
<evidence type="ECO:0000256" key="4">
    <source>
        <dbReference type="ARBA" id="ARBA00023128"/>
    </source>
</evidence>
<reference evidence="8 9" key="1">
    <citation type="submission" date="2016-05" db="EMBL/GenBank/DDBJ databases">
        <title>A degradative enzymes factory behind the ericoid mycorrhizal symbiosis.</title>
        <authorList>
            <consortium name="DOE Joint Genome Institute"/>
            <person name="Martino E."/>
            <person name="Morin E."/>
            <person name="Grelet G."/>
            <person name="Kuo A."/>
            <person name="Kohler A."/>
            <person name="Daghino S."/>
            <person name="Barry K."/>
            <person name="Choi C."/>
            <person name="Cichocki N."/>
            <person name="Clum A."/>
            <person name="Copeland A."/>
            <person name="Hainaut M."/>
            <person name="Haridas S."/>
            <person name="Labutti K."/>
            <person name="Lindquist E."/>
            <person name="Lipzen A."/>
            <person name="Khouja H.-R."/>
            <person name="Murat C."/>
            <person name="Ohm R."/>
            <person name="Olson A."/>
            <person name="Spatafora J."/>
            <person name="Veneault-Fourrey C."/>
            <person name="Henrissat B."/>
            <person name="Grigoriev I."/>
            <person name="Martin F."/>
            <person name="Perotto S."/>
        </authorList>
    </citation>
    <scope>NUCLEOTIDE SEQUENCE [LARGE SCALE GENOMIC DNA]</scope>
    <source>
        <strain evidence="8 9">UAMH 7357</strain>
    </source>
</reference>
<dbReference type="EMBL" id="KZ613476">
    <property type="protein sequence ID" value="PMD23062.1"/>
    <property type="molecule type" value="Genomic_DNA"/>
</dbReference>
<feature type="region of interest" description="Disordered" evidence="7">
    <location>
        <begin position="64"/>
        <end position="114"/>
    </location>
</feature>
<evidence type="ECO:0000256" key="7">
    <source>
        <dbReference type="SAM" id="MobiDB-lite"/>
    </source>
</evidence>
<feature type="region of interest" description="Disordered" evidence="7">
    <location>
        <begin position="221"/>
        <end position="277"/>
    </location>
</feature>
<evidence type="ECO:0000313" key="8">
    <source>
        <dbReference type="EMBL" id="PMD23062.1"/>
    </source>
</evidence>
<comment type="subcellular location">
    <subcellularLocation>
        <location evidence="1">Mitochondrion</location>
    </subcellularLocation>
</comment>
<dbReference type="Pfam" id="PF10501">
    <property type="entry name" value="Ribosomal_L50"/>
    <property type="match status" value="1"/>
</dbReference>
<evidence type="ECO:0000256" key="6">
    <source>
        <dbReference type="ARBA" id="ARBA00035183"/>
    </source>
</evidence>